<dbReference type="InterPro" id="IPR046357">
    <property type="entry name" value="PPIase_dom_sf"/>
</dbReference>
<evidence type="ECO:0000256" key="4">
    <source>
        <dbReference type="ARBA" id="ARBA00016902"/>
    </source>
</evidence>
<evidence type="ECO:0000256" key="5">
    <source>
        <dbReference type="ARBA" id="ARBA00023110"/>
    </source>
</evidence>
<evidence type="ECO:0000256" key="7">
    <source>
        <dbReference type="ARBA" id="ARBA00023235"/>
    </source>
</evidence>
<keyword evidence="9" id="KW-0963">Cytoplasm</keyword>
<evidence type="ECO:0000259" key="11">
    <source>
        <dbReference type="Pfam" id="PF05697"/>
    </source>
</evidence>
<comment type="caution">
    <text evidence="13">The sequence shown here is derived from an EMBL/GenBank/DDBJ whole genome shotgun (WGS) entry which is preliminary data.</text>
</comment>
<dbReference type="SUPFAM" id="SSF54534">
    <property type="entry name" value="FKBP-like"/>
    <property type="match status" value="1"/>
</dbReference>
<dbReference type="SUPFAM" id="SSF109998">
    <property type="entry name" value="Triger factor/SurA peptide-binding domain-like"/>
    <property type="match status" value="1"/>
</dbReference>
<dbReference type="InterPro" id="IPR008880">
    <property type="entry name" value="Trigger_fac_C"/>
</dbReference>
<dbReference type="EC" id="5.2.1.8" evidence="3 9"/>
<comment type="subcellular location">
    <subcellularLocation>
        <location evidence="9">Cytoplasm</location>
    </subcellularLocation>
    <text evidence="9">About half TF is bound to the ribosome near the polypeptide exit tunnel while the other half is free in the cytoplasm.</text>
</comment>
<feature type="domain" description="Trigger factor C-terminal" evidence="12">
    <location>
        <begin position="262"/>
        <end position="407"/>
    </location>
</feature>
<dbReference type="NCBIfam" id="TIGR00115">
    <property type="entry name" value="tig"/>
    <property type="match status" value="1"/>
</dbReference>
<evidence type="ECO:0000256" key="1">
    <source>
        <dbReference type="ARBA" id="ARBA00000971"/>
    </source>
</evidence>
<evidence type="ECO:0000259" key="10">
    <source>
        <dbReference type="Pfam" id="PF00254"/>
    </source>
</evidence>
<dbReference type="PIRSF" id="PIRSF003095">
    <property type="entry name" value="Trigger_factor"/>
    <property type="match status" value="1"/>
</dbReference>
<keyword evidence="7 9" id="KW-0413">Isomerase</keyword>
<evidence type="ECO:0000256" key="8">
    <source>
        <dbReference type="ARBA" id="ARBA00029986"/>
    </source>
</evidence>
<dbReference type="InterPro" id="IPR027304">
    <property type="entry name" value="Trigger_fact/SurA_dom_sf"/>
</dbReference>
<feature type="domain" description="PPIase FKBP-type" evidence="10">
    <location>
        <begin position="161"/>
        <end position="236"/>
    </location>
</feature>
<evidence type="ECO:0000313" key="13">
    <source>
        <dbReference type="EMBL" id="PIR90184.1"/>
    </source>
</evidence>
<dbReference type="InterPro" id="IPR001179">
    <property type="entry name" value="PPIase_FKBP_dom"/>
</dbReference>
<keyword evidence="9" id="KW-0131">Cell cycle</keyword>
<comment type="catalytic activity">
    <reaction evidence="1 9">
        <text>[protein]-peptidylproline (omega=180) = [protein]-peptidylproline (omega=0)</text>
        <dbReference type="Rhea" id="RHEA:16237"/>
        <dbReference type="Rhea" id="RHEA-COMP:10747"/>
        <dbReference type="Rhea" id="RHEA-COMP:10748"/>
        <dbReference type="ChEBI" id="CHEBI:83833"/>
        <dbReference type="ChEBI" id="CHEBI:83834"/>
        <dbReference type="EC" id="5.2.1.8"/>
    </reaction>
</comment>
<keyword evidence="9" id="KW-0132">Cell division</keyword>
<comment type="domain">
    <text evidence="9">Consists of 3 domains; the N-terminus binds the ribosome, the middle domain has PPIase activity, while the C-terminus has intrinsic chaperone activity on its own.</text>
</comment>
<dbReference type="Pfam" id="PF05697">
    <property type="entry name" value="Trigger_N"/>
    <property type="match status" value="1"/>
</dbReference>
<keyword evidence="5 9" id="KW-0697">Rotamase</keyword>
<dbReference type="Pfam" id="PF00254">
    <property type="entry name" value="FKBP_C"/>
    <property type="match status" value="1"/>
</dbReference>
<dbReference type="InterPro" id="IPR005215">
    <property type="entry name" value="Trig_fac"/>
</dbReference>
<dbReference type="GO" id="GO:0051301">
    <property type="term" value="P:cell division"/>
    <property type="evidence" value="ECO:0007669"/>
    <property type="project" value="UniProtKB-KW"/>
</dbReference>
<evidence type="ECO:0000256" key="2">
    <source>
        <dbReference type="ARBA" id="ARBA00005464"/>
    </source>
</evidence>
<evidence type="ECO:0000313" key="14">
    <source>
        <dbReference type="Proteomes" id="UP000230132"/>
    </source>
</evidence>
<dbReference type="GO" id="GO:0006457">
    <property type="term" value="P:protein folding"/>
    <property type="evidence" value="ECO:0007669"/>
    <property type="project" value="UniProtKB-UniRule"/>
</dbReference>
<reference evidence="14" key="1">
    <citation type="submission" date="2017-09" db="EMBL/GenBank/DDBJ databases">
        <title>Depth-based differentiation of microbial function through sediment-hosted aquifers and enrichment of novel symbionts in the deep terrestrial subsurface.</title>
        <authorList>
            <person name="Probst A.J."/>
            <person name="Ladd B."/>
            <person name="Jarett J.K."/>
            <person name="Geller-Mcgrath D.E."/>
            <person name="Sieber C.M.K."/>
            <person name="Emerson J.B."/>
            <person name="Anantharaman K."/>
            <person name="Thomas B.C."/>
            <person name="Malmstrom R."/>
            <person name="Stieglmeier M."/>
            <person name="Klingl A."/>
            <person name="Woyke T."/>
            <person name="Ryan C.M."/>
            <person name="Banfield J.F."/>
        </authorList>
    </citation>
    <scope>NUCLEOTIDE SEQUENCE [LARGE SCALE GENOMIC DNA]</scope>
</reference>
<dbReference type="EMBL" id="PFAX01000030">
    <property type="protein sequence ID" value="PIR90184.1"/>
    <property type="molecule type" value="Genomic_DNA"/>
</dbReference>
<dbReference type="Gene3D" id="3.10.50.40">
    <property type="match status" value="1"/>
</dbReference>
<evidence type="ECO:0000256" key="9">
    <source>
        <dbReference type="HAMAP-Rule" id="MF_00303"/>
    </source>
</evidence>
<dbReference type="AlphaFoldDB" id="A0A2H0UTV9"/>
<protein>
    <recommendedName>
        <fullName evidence="4 9">Trigger factor</fullName>
        <shortName evidence="9">TF</shortName>
        <ecNumber evidence="3 9">5.2.1.8</ecNumber>
    </recommendedName>
    <alternativeName>
        <fullName evidence="8 9">PPIase</fullName>
    </alternativeName>
</protein>
<comment type="similarity">
    <text evidence="2 9">Belongs to the FKBP-type PPIase family. Tig subfamily.</text>
</comment>
<evidence type="ECO:0000256" key="3">
    <source>
        <dbReference type="ARBA" id="ARBA00013194"/>
    </source>
</evidence>
<accession>A0A2H0UTV9</accession>
<dbReference type="InterPro" id="IPR036611">
    <property type="entry name" value="Trigger_fac_ribosome-bd_sf"/>
</dbReference>
<organism evidence="13 14">
    <name type="scientific">bacterium (Candidatus Gribaldobacteria) CG10_big_fil_rev_8_21_14_0_10_37_21</name>
    <dbReference type="NCBI Taxonomy" id="2014275"/>
    <lineage>
        <taxon>Bacteria</taxon>
        <taxon>Candidatus Gribaldobacteria</taxon>
    </lineage>
</organism>
<dbReference type="GO" id="GO:0005737">
    <property type="term" value="C:cytoplasm"/>
    <property type="evidence" value="ECO:0007669"/>
    <property type="project" value="UniProtKB-SubCell"/>
</dbReference>
<dbReference type="Gene3D" id="1.10.3120.10">
    <property type="entry name" value="Trigger factor, C-terminal domain"/>
    <property type="match status" value="1"/>
</dbReference>
<dbReference type="GO" id="GO:0015031">
    <property type="term" value="P:protein transport"/>
    <property type="evidence" value="ECO:0007669"/>
    <property type="project" value="UniProtKB-UniRule"/>
</dbReference>
<dbReference type="Gene3D" id="3.30.70.1050">
    <property type="entry name" value="Trigger factor ribosome-binding domain"/>
    <property type="match status" value="1"/>
</dbReference>
<dbReference type="Proteomes" id="UP000230132">
    <property type="component" value="Unassembled WGS sequence"/>
</dbReference>
<dbReference type="InterPro" id="IPR008881">
    <property type="entry name" value="Trigger_fac_ribosome-bd_bac"/>
</dbReference>
<dbReference type="Pfam" id="PF05698">
    <property type="entry name" value="Trigger_C"/>
    <property type="match status" value="1"/>
</dbReference>
<evidence type="ECO:0000256" key="6">
    <source>
        <dbReference type="ARBA" id="ARBA00023186"/>
    </source>
</evidence>
<comment type="function">
    <text evidence="9">Involved in protein export. Acts as a chaperone by maintaining the newly synthesized protein in an open conformation. Functions as a peptidyl-prolyl cis-trans isomerase.</text>
</comment>
<sequence length="413" mass="48098">MKTEVKKLEKGEIEITGEMPWEDFDYYRAEAIENLNVGLKIDGFRPGKAPKKVIEEKAGKEDVLFSAANLAIKDKYPEILKNNQLEPIMAPEIAVLKLAQNNPFCFRIKVFVLPEIKLPDLDGLAKQIKKEIVLVEEKEVEDALNWVLISRADFKDLSREACLGDFIEVEYQSPQIENNKLFKDKFILGKGKLVKGFEDNLLKMKAEEEKKFESVFPADFANKSLASKKVEFQVKMKKVKEMVLPPLNDDFAKGLGDFKDLLDLKNKIKEGITQEKEIASKIKWRDEILAKIAQEVDFEIPEIILKSEIERMIQHEEHAKKKEFFLEEKEELKTKFSTEAKDRAKKALCLGQIAKEKSISVFDEELAREVNKYLTNYPQDKIKEIDLDKFKEYYKERMIEEKTFQFLENFYNT</sequence>
<keyword evidence="6 9" id="KW-0143">Chaperone</keyword>
<proteinExistence type="inferred from homology"/>
<evidence type="ECO:0000259" key="12">
    <source>
        <dbReference type="Pfam" id="PF05698"/>
    </source>
</evidence>
<dbReference type="InterPro" id="IPR037041">
    <property type="entry name" value="Trigger_fac_C_sf"/>
</dbReference>
<dbReference type="GO" id="GO:0003755">
    <property type="term" value="F:peptidyl-prolyl cis-trans isomerase activity"/>
    <property type="evidence" value="ECO:0007669"/>
    <property type="project" value="UniProtKB-UniRule"/>
</dbReference>
<dbReference type="SUPFAM" id="SSF102735">
    <property type="entry name" value="Trigger factor ribosome-binding domain"/>
    <property type="match status" value="1"/>
</dbReference>
<gene>
    <name evidence="9 13" type="primary">tig</name>
    <name evidence="13" type="ORF">COU05_02760</name>
</gene>
<dbReference type="HAMAP" id="MF_00303">
    <property type="entry name" value="Trigger_factor_Tig"/>
    <property type="match status" value="1"/>
</dbReference>
<name>A0A2H0UTV9_9BACT</name>
<feature type="domain" description="Trigger factor ribosome-binding bacterial" evidence="11">
    <location>
        <begin position="1"/>
        <end position="145"/>
    </location>
</feature>